<name>A0ABZ1ZB71_STRAQ</name>
<evidence type="ECO:0000256" key="1">
    <source>
        <dbReference type="SAM" id="MobiDB-lite"/>
    </source>
</evidence>
<reference evidence="2" key="1">
    <citation type="submission" date="2022-10" db="EMBL/GenBank/DDBJ databases">
        <title>The complete genomes of actinobacterial strains from the NBC collection.</title>
        <authorList>
            <person name="Joergensen T.S."/>
            <person name="Alvarez Arevalo M."/>
            <person name="Sterndorff E.B."/>
            <person name="Faurdal D."/>
            <person name="Vuksanovic O."/>
            <person name="Mourched A.-S."/>
            <person name="Charusanti P."/>
            <person name="Shaw S."/>
            <person name="Blin K."/>
            <person name="Weber T."/>
        </authorList>
    </citation>
    <scope>NUCLEOTIDE SEQUENCE</scope>
    <source>
        <strain evidence="2">NBC_01436</strain>
    </source>
</reference>
<accession>A0ABZ1ZB71</accession>
<proteinExistence type="predicted"/>
<evidence type="ECO:0000313" key="3">
    <source>
        <dbReference type="Proteomes" id="UP001431926"/>
    </source>
</evidence>
<sequence>MFAHPGGDDAITEVYSVPDDARYLEPDLVRDQRALATAMVPDEDPERCAPRPLRQGTAPLNQTSR</sequence>
<dbReference type="EMBL" id="CP109491">
    <property type="protein sequence ID" value="WUX36012.1"/>
    <property type="molecule type" value="Genomic_DNA"/>
</dbReference>
<organism evidence="2 3">
    <name type="scientific">Streptomyces anulatus</name>
    <name type="common">Streptomyces chrysomallus</name>
    <dbReference type="NCBI Taxonomy" id="1892"/>
    <lineage>
        <taxon>Bacteria</taxon>
        <taxon>Bacillati</taxon>
        <taxon>Actinomycetota</taxon>
        <taxon>Actinomycetes</taxon>
        <taxon>Kitasatosporales</taxon>
        <taxon>Streptomycetaceae</taxon>
        <taxon>Streptomyces</taxon>
    </lineage>
</organism>
<gene>
    <name evidence="2" type="ORF">OG367_07110</name>
</gene>
<feature type="region of interest" description="Disordered" evidence="1">
    <location>
        <begin position="39"/>
        <end position="65"/>
    </location>
</feature>
<dbReference type="RefSeq" id="WP_329355258.1">
    <property type="nucleotide sequence ID" value="NZ_CP108651.1"/>
</dbReference>
<dbReference type="Proteomes" id="UP001431926">
    <property type="component" value="Chromosome"/>
</dbReference>
<keyword evidence="3" id="KW-1185">Reference proteome</keyword>
<evidence type="ECO:0000313" key="2">
    <source>
        <dbReference type="EMBL" id="WUX36012.1"/>
    </source>
</evidence>
<protein>
    <submittedName>
        <fullName evidence="2">Uncharacterized protein</fullName>
    </submittedName>
</protein>